<dbReference type="InterPro" id="IPR008949">
    <property type="entry name" value="Isoprenoid_synthase_dom_sf"/>
</dbReference>
<dbReference type="PANTHER" id="PTHR11525:SF0">
    <property type="entry name" value="FARNESYL PYROPHOSPHATE SYNTHASE"/>
    <property type="match status" value="1"/>
</dbReference>
<comment type="caution">
    <text evidence="7">The sequence shown here is derived from an EMBL/GenBank/DDBJ whole genome shotgun (WGS) entry which is preliminary data.</text>
</comment>
<evidence type="ECO:0000256" key="4">
    <source>
        <dbReference type="ARBA" id="ARBA00022842"/>
    </source>
</evidence>
<keyword evidence="2 6" id="KW-0808">Transferase</keyword>
<accession>A0A8K0D5Q6</accession>
<dbReference type="GO" id="GO:0004337">
    <property type="term" value="F:(2E,6E)-farnesyl diphosphate synthase activity"/>
    <property type="evidence" value="ECO:0007669"/>
    <property type="project" value="TreeGrafter"/>
</dbReference>
<dbReference type="GO" id="GO:0046872">
    <property type="term" value="F:metal ion binding"/>
    <property type="evidence" value="ECO:0007669"/>
    <property type="project" value="UniProtKB-KW"/>
</dbReference>
<dbReference type="SUPFAM" id="SSF48576">
    <property type="entry name" value="Terpenoid synthases"/>
    <property type="match status" value="1"/>
</dbReference>
<dbReference type="InterPro" id="IPR039702">
    <property type="entry name" value="FPS1-like"/>
</dbReference>
<proteinExistence type="inferred from homology"/>
<dbReference type="EMBL" id="VTPC01004094">
    <property type="protein sequence ID" value="KAF2897512.1"/>
    <property type="molecule type" value="Genomic_DNA"/>
</dbReference>
<comment type="cofactor">
    <cofactor evidence="1">
        <name>Mg(2+)</name>
        <dbReference type="ChEBI" id="CHEBI:18420"/>
    </cofactor>
</comment>
<dbReference type="AlphaFoldDB" id="A0A8K0D5Q6"/>
<name>A0A8K0D5Q6_IGNLU</name>
<dbReference type="OrthoDB" id="6680852at2759"/>
<comment type="similarity">
    <text evidence="6">Belongs to the FPP/GGPP synthase family.</text>
</comment>
<dbReference type="Gene3D" id="1.10.600.10">
    <property type="entry name" value="Farnesyl Diphosphate Synthase"/>
    <property type="match status" value="1"/>
</dbReference>
<keyword evidence="3" id="KW-0479">Metal-binding</keyword>
<comment type="pathway">
    <text evidence="5">Pheromone biosynthesis.</text>
</comment>
<reference evidence="7" key="1">
    <citation type="submission" date="2019-08" db="EMBL/GenBank/DDBJ databases">
        <title>The genome of the North American firefly Photinus pyralis.</title>
        <authorList>
            <consortium name="Photinus pyralis genome working group"/>
            <person name="Fallon T.R."/>
            <person name="Sander Lower S.E."/>
            <person name="Weng J.-K."/>
        </authorList>
    </citation>
    <scope>NUCLEOTIDE SEQUENCE</scope>
    <source>
        <strain evidence="7">TRF0915ILg1</strain>
        <tissue evidence="7">Whole body</tissue>
    </source>
</reference>
<evidence type="ECO:0000313" key="7">
    <source>
        <dbReference type="EMBL" id="KAF2897512.1"/>
    </source>
</evidence>
<dbReference type="GO" id="GO:0045337">
    <property type="term" value="P:farnesyl diphosphate biosynthetic process"/>
    <property type="evidence" value="ECO:0007669"/>
    <property type="project" value="TreeGrafter"/>
</dbReference>
<organism evidence="7 8">
    <name type="scientific">Ignelater luminosus</name>
    <name type="common">Cucubano</name>
    <name type="synonym">Pyrophorus luminosus</name>
    <dbReference type="NCBI Taxonomy" id="2038154"/>
    <lineage>
        <taxon>Eukaryota</taxon>
        <taxon>Metazoa</taxon>
        <taxon>Ecdysozoa</taxon>
        <taxon>Arthropoda</taxon>
        <taxon>Hexapoda</taxon>
        <taxon>Insecta</taxon>
        <taxon>Pterygota</taxon>
        <taxon>Neoptera</taxon>
        <taxon>Endopterygota</taxon>
        <taxon>Coleoptera</taxon>
        <taxon>Polyphaga</taxon>
        <taxon>Elateriformia</taxon>
        <taxon>Elateroidea</taxon>
        <taxon>Elateridae</taxon>
        <taxon>Agrypninae</taxon>
        <taxon>Pyrophorini</taxon>
        <taxon>Ignelater</taxon>
    </lineage>
</organism>
<evidence type="ECO:0000313" key="8">
    <source>
        <dbReference type="Proteomes" id="UP000801492"/>
    </source>
</evidence>
<dbReference type="GO" id="GO:0042811">
    <property type="term" value="P:pheromone biosynthetic process"/>
    <property type="evidence" value="ECO:0007669"/>
    <property type="project" value="UniProtKB-ARBA"/>
</dbReference>
<evidence type="ECO:0000256" key="5">
    <source>
        <dbReference type="ARBA" id="ARBA00033740"/>
    </source>
</evidence>
<dbReference type="Proteomes" id="UP000801492">
    <property type="component" value="Unassembled WGS sequence"/>
</dbReference>
<evidence type="ECO:0000256" key="3">
    <source>
        <dbReference type="ARBA" id="ARBA00022723"/>
    </source>
</evidence>
<dbReference type="CDD" id="cd00867">
    <property type="entry name" value="Trans_IPPS"/>
    <property type="match status" value="1"/>
</dbReference>
<dbReference type="Pfam" id="PF00348">
    <property type="entry name" value="polyprenyl_synt"/>
    <property type="match status" value="1"/>
</dbReference>
<dbReference type="PANTHER" id="PTHR11525">
    <property type="entry name" value="FARNESYL-PYROPHOSPHATE SYNTHETASE"/>
    <property type="match status" value="1"/>
</dbReference>
<keyword evidence="8" id="KW-1185">Reference proteome</keyword>
<evidence type="ECO:0000256" key="1">
    <source>
        <dbReference type="ARBA" id="ARBA00001946"/>
    </source>
</evidence>
<sequence length="268" mass="31492">MKLINRGLPPKKTYNVLPQFRNTVSEEEKEAYGSMFPSTVKDLTEPRRYIPEIQNHYIKVLEGNTPNHRQATRLIVVTTYKALELPKNLTPENIYLASILGWCVDLNGRPRFDSFTVERYKMISRYKEAYPAAVLPVVSAMYLAKLNDINLYKQIKSILSEIRNYFVVKNDILDCYGDPLITGKIGSDIRDGKCTWLITKALEKATHNQKEVLKYYYGRPDLQSELEIKMLYEDLDVLKDFLEYEEESYNLIRERIRQKPEDFPQHFF</sequence>
<evidence type="ECO:0000256" key="2">
    <source>
        <dbReference type="ARBA" id="ARBA00022679"/>
    </source>
</evidence>
<protein>
    <submittedName>
        <fullName evidence="7">Uncharacterized protein</fullName>
    </submittedName>
</protein>
<dbReference type="InterPro" id="IPR000092">
    <property type="entry name" value="Polyprenyl_synt"/>
</dbReference>
<keyword evidence="4" id="KW-0460">Magnesium</keyword>
<evidence type="ECO:0000256" key="6">
    <source>
        <dbReference type="RuleBase" id="RU004466"/>
    </source>
</evidence>
<dbReference type="GO" id="GO:0005737">
    <property type="term" value="C:cytoplasm"/>
    <property type="evidence" value="ECO:0007669"/>
    <property type="project" value="TreeGrafter"/>
</dbReference>
<gene>
    <name evidence="7" type="ORF">ILUMI_08668</name>
</gene>
<dbReference type="GO" id="GO:0004161">
    <property type="term" value="F:dimethylallyltranstransferase activity"/>
    <property type="evidence" value="ECO:0007669"/>
    <property type="project" value="TreeGrafter"/>
</dbReference>